<feature type="chain" id="PRO_5032559943" description="Multifunctional fusion protein" evidence="9">
    <location>
        <begin position="23"/>
        <end position="358"/>
    </location>
</feature>
<evidence type="ECO:0000256" key="9">
    <source>
        <dbReference type="SAM" id="SignalP"/>
    </source>
</evidence>
<protein>
    <recommendedName>
        <fullName evidence="7 8">Multifunctional fusion protein</fullName>
    </recommendedName>
    <domain>
        <recommendedName>
            <fullName evidence="8">Peptide methionine sulfoxide reductase MsrA</fullName>
            <shortName evidence="8">Protein-methionine-S-oxide reductase</shortName>
            <ecNumber evidence="8">1.8.4.11</ecNumber>
        </recommendedName>
        <alternativeName>
            <fullName evidence="8">Peptide-methionine (S)-S-oxide reductase</fullName>
            <shortName evidence="8">Peptide Met(O) reductase</shortName>
        </alternativeName>
    </domain>
    <domain>
        <recommendedName>
            <fullName evidence="7">Peptide methionine sulfoxide reductase MsrB</fullName>
            <ecNumber evidence="7">1.8.4.12</ecNumber>
        </recommendedName>
        <alternativeName>
            <fullName evidence="7">Peptide-methionine (R)-S-oxide reductase</fullName>
        </alternativeName>
    </domain>
</protein>
<gene>
    <name evidence="7" type="primary">msrB</name>
    <name evidence="8" type="synonym">msrA</name>
    <name evidence="11" type="ORF">HNR75_002188</name>
</gene>
<evidence type="ECO:0000256" key="8">
    <source>
        <dbReference type="HAMAP-Rule" id="MF_01401"/>
    </source>
</evidence>
<dbReference type="PROSITE" id="PS51790">
    <property type="entry name" value="MSRB"/>
    <property type="match status" value="1"/>
</dbReference>
<feature type="domain" description="MsrB" evidence="10">
    <location>
        <begin position="220"/>
        <end position="342"/>
    </location>
</feature>
<comment type="function">
    <text evidence="3 8">Has an important function as a repair enzyme for proteins that have been inactivated by oxidation. Catalyzes the reversible oxidation-reduction of methionine sulfoxide in proteins to methionine.</text>
</comment>
<comment type="similarity">
    <text evidence="8">Belongs to the MsrA Met sulfoxide reductase family.</text>
</comment>
<dbReference type="Proteomes" id="UP000585721">
    <property type="component" value="Unassembled WGS sequence"/>
</dbReference>
<dbReference type="InterPro" id="IPR011057">
    <property type="entry name" value="Mss4-like_sf"/>
</dbReference>
<dbReference type="Pfam" id="PF01625">
    <property type="entry name" value="PMSR"/>
    <property type="match status" value="1"/>
</dbReference>
<evidence type="ECO:0000256" key="6">
    <source>
        <dbReference type="ARBA" id="ARBA00048782"/>
    </source>
</evidence>
<comment type="catalytic activity">
    <reaction evidence="5 7">
        <text>L-methionyl-[protein] + [thioredoxin]-disulfide + H2O = L-methionyl-(R)-S-oxide-[protein] + [thioredoxin]-dithiol</text>
        <dbReference type="Rhea" id="RHEA:24164"/>
        <dbReference type="Rhea" id="RHEA-COMP:10698"/>
        <dbReference type="Rhea" id="RHEA-COMP:10700"/>
        <dbReference type="Rhea" id="RHEA-COMP:12313"/>
        <dbReference type="Rhea" id="RHEA-COMP:12314"/>
        <dbReference type="ChEBI" id="CHEBI:15377"/>
        <dbReference type="ChEBI" id="CHEBI:16044"/>
        <dbReference type="ChEBI" id="CHEBI:29950"/>
        <dbReference type="ChEBI" id="CHEBI:45764"/>
        <dbReference type="ChEBI" id="CHEBI:50058"/>
        <dbReference type="EC" id="1.8.4.12"/>
    </reaction>
</comment>
<comment type="catalytic activity">
    <reaction evidence="4 8">
        <text>L-methionyl-[protein] + [thioredoxin]-disulfide + H2O = L-methionyl-(S)-S-oxide-[protein] + [thioredoxin]-dithiol</text>
        <dbReference type="Rhea" id="RHEA:14217"/>
        <dbReference type="Rhea" id="RHEA-COMP:10698"/>
        <dbReference type="Rhea" id="RHEA-COMP:10700"/>
        <dbReference type="Rhea" id="RHEA-COMP:12313"/>
        <dbReference type="Rhea" id="RHEA-COMP:12315"/>
        <dbReference type="ChEBI" id="CHEBI:15377"/>
        <dbReference type="ChEBI" id="CHEBI:16044"/>
        <dbReference type="ChEBI" id="CHEBI:29950"/>
        <dbReference type="ChEBI" id="CHEBI:44120"/>
        <dbReference type="ChEBI" id="CHEBI:50058"/>
        <dbReference type="EC" id="1.8.4.11"/>
    </reaction>
</comment>
<dbReference type="FunFam" id="2.170.150.20:FF:000003">
    <property type="entry name" value="Peptide methionine sulfoxide reductase MsrB"/>
    <property type="match status" value="1"/>
</dbReference>
<comment type="caution">
    <text evidence="7">Lacks conserved residue(s) required for the propagation of feature annotation.</text>
</comment>
<dbReference type="RefSeq" id="WP_188026980.1">
    <property type="nucleotide sequence ID" value="NZ_JACHGR010000007.1"/>
</dbReference>
<dbReference type="InterPro" id="IPR036509">
    <property type="entry name" value="Met_Sox_Rdtase_MsrA_sf"/>
</dbReference>
<dbReference type="GO" id="GO:0008113">
    <property type="term" value="F:peptide-methionine (S)-S-oxide reductase activity"/>
    <property type="evidence" value="ECO:0007669"/>
    <property type="project" value="UniProtKB-UniRule"/>
</dbReference>
<dbReference type="InterPro" id="IPR002569">
    <property type="entry name" value="Met_Sox_Rdtase_MsrA_dom"/>
</dbReference>
<evidence type="ECO:0000256" key="3">
    <source>
        <dbReference type="ARBA" id="ARBA00024679"/>
    </source>
</evidence>
<dbReference type="EC" id="1.8.4.12" evidence="7"/>
<dbReference type="NCBIfam" id="TIGR00357">
    <property type="entry name" value="peptide-methionine (R)-S-oxide reductase MsrB"/>
    <property type="match status" value="1"/>
</dbReference>
<dbReference type="HAMAP" id="MF_01401">
    <property type="entry name" value="MsrA"/>
    <property type="match status" value="1"/>
</dbReference>
<dbReference type="EC" id="1.8.4.11" evidence="8"/>
<dbReference type="SUPFAM" id="SSF55068">
    <property type="entry name" value="Peptide methionine sulfoxide reductase"/>
    <property type="match status" value="1"/>
</dbReference>
<dbReference type="SUPFAM" id="SSF51316">
    <property type="entry name" value="Mss4-like"/>
    <property type="match status" value="1"/>
</dbReference>
<proteinExistence type="inferred from homology"/>
<dbReference type="HAMAP" id="MF_01400">
    <property type="entry name" value="MsrB"/>
    <property type="match status" value="1"/>
</dbReference>
<comment type="caution">
    <text evidence="11">The sequence shown here is derived from an EMBL/GenBank/DDBJ whole genome shotgun (WGS) entry which is preliminary data.</text>
</comment>
<keyword evidence="12" id="KW-1185">Reference proteome</keyword>
<evidence type="ECO:0000256" key="1">
    <source>
        <dbReference type="ARBA" id="ARBA00023002"/>
    </source>
</evidence>
<comment type="similarity">
    <text evidence="7">Belongs to the MsrB Met sulfoxide reductase family.</text>
</comment>
<dbReference type="Pfam" id="PF01641">
    <property type="entry name" value="SelR"/>
    <property type="match status" value="1"/>
</dbReference>
<dbReference type="GO" id="GO:0033743">
    <property type="term" value="F:peptide-methionine (R)-S-oxide reductase activity"/>
    <property type="evidence" value="ECO:0007669"/>
    <property type="project" value="UniProtKB-UniRule"/>
</dbReference>
<comment type="catalytic activity">
    <reaction evidence="6 8">
        <text>[thioredoxin]-disulfide + L-methionine + H2O = L-methionine (S)-S-oxide + [thioredoxin]-dithiol</text>
        <dbReference type="Rhea" id="RHEA:19993"/>
        <dbReference type="Rhea" id="RHEA-COMP:10698"/>
        <dbReference type="Rhea" id="RHEA-COMP:10700"/>
        <dbReference type="ChEBI" id="CHEBI:15377"/>
        <dbReference type="ChEBI" id="CHEBI:29950"/>
        <dbReference type="ChEBI" id="CHEBI:50058"/>
        <dbReference type="ChEBI" id="CHEBI:57844"/>
        <dbReference type="ChEBI" id="CHEBI:58772"/>
        <dbReference type="EC" id="1.8.4.11"/>
    </reaction>
</comment>
<dbReference type="AlphaFoldDB" id="A0A841GHW2"/>
<dbReference type="InterPro" id="IPR002579">
    <property type="entry name" value="Met_Sox_Rdtase_MsrB_dom"/>
</dbReference>
<evidence type="ECO:0000313" key="11">
    <source>
        <dbReference type="EMBL" id="MBB6056256.1"/>
    </source>
</evidence>
<feature type="active site" description="Nucleophile" evidence="7">
    <location>
        <position position="331"/>
    </location>
</feature>
<reference evidence="11 12" key="1">
    <citation type="submission" date="2020-08" db="EMBL/GenBank/DDBJ databases">
        <title>Genomic Encyclopedia of Type Strains, Phase IV (KMG-IV): sequencing the most valuable type-strain genomes for metagenomic binning, comparative biology and taxonomic classification.</title>
        <authorList>
            <person name="Goeker M."/>
        </authorList>
    </citation>
    <scope>NUCLEOTIDE SEQUENCE [LARGE SCALE GENOMIC DNA]</scope>
    <source>
        <strain evidence="11 12">DSM 22975</strain>
    </source>
</reference>
<evidence type="ECO:0000256" key="4">
    <source>
        <dbReference type="ARBA" id="ARBA00047806"/>
    </source>
</evidence>
<feature type="active site" evidence="8">
    <location>
        <position position="49"/>
    </location>
</feature>
<sequence length="358" mass="40394">MKRVLKYSGLLAMLLLAISFPAATEQTKTPAVPETSSGTTEKAMFAGGCFWCMTGPFEIFNGVISVVSGYAGGTTENPTYENYGRGGHTEVVQITYDPKLVTYNQLLNTFWHQIDPTDADGQFVDRGHEYISAIYVYNDEQKQLAQQSKERLANSGIFSQPIVTEILAAPAFWRAEEYHQDYHKKNPIRYKYYRSRSGRDDFLHKTWDGIWFDPTGTQPKVDLKTQLTPLQYKVTQENGTEPPFDNIYWDNKKPGIYVDIVSGEPLFSSTDKFDSGTGWPSFTKPLVAGNITETEDNTLFTTRTEVRSRLGNSHLGHVFPDGPAPTGLRYCMNSAALRFIPAEKLKEAGYSEYEKLFK</sequence>
<dbReference type="NCBIfam" id="TIGR00401">
    <property type="entry name" value="msrA"/>
    <property type="match status" value="1"/>
</dbReference>
<evidence type="ECO:0000256" key="7">
    <source>
        <dbReference type="HAMAP-Rule" id="MF_01400"/>
    </source>
</evidence>
<dbReference type="PANTHER" id="PTHR43774">
    <property type="entry name" value="PEPTIDE METHIONINE SULFOXIDE REDUCTASE"/>
    <property type="match status" value="1"/>
</dbReference>
<feature type="signal peptide" evidence="9">
    <location>
        <begin position="1"/>
        <end position="22"/>
    </location>
</feature>
<evidence type="ECO:0000256" key="5">
    <source>
        <dbReference type="ARBA" id="ARBA00048488"/>
    </source>
</evidence>
<organism evidence="11 12">
    <name type="scientific">Tolumonas osonensis</name>
    <dbReference type="NCBI Taxonomy" id="675874"/>
    <lineage>
        <taxon>Bacteria</taxon>
        <taxon>Pseudomonadati</taxon>
        <taxon>Pseudomonadota</taxon>
        <taxon>Gammaproteobacteria</taxon>
        <taxon>Aeromonadales</taxon>
        <taxon>Aeromonadaceae</taxon>
        <taxon>Tolumonas</taxon>
    </lineage>
</organism>
<keyword evidence="9" id="KW-0732">Signal</keyword>
<dbReference type="Gene3D" id="3.30.1060.10">
    <property type="entry name" value="Peptide methionine sulphoxide reductase MsrA"/>
    <property type="match status" value="1"/>
</dbReference>
<evidence type="ECO:0000313" key="12">
    <source>
        <dbReference type="Proteomes" id="UP000585721"/>
    </source>
</evidence>
<dbReference type="PANTHER" id="PTHR43774:SF1">
    <property type="entry name" value="PEPTIDE METHIONINE SULFOXIDE REDUCTASE MSRA 2"/>
    <property type="match status" value="1"/>
</dbReference>
<dbReference type="EMBL" id="JACHGR010000007">
    <property type="protein sequence ID" value="MBB6056256.1"/>
    <property type="molecule type" value="Genomic_DNA"/>
</dbReference>
<evidence type="ECO:0000256" key="2">
    <source>
        <dbReference type="ARBA" id="ARBA00023268"/>
    </source>
</evidence>
<keyword evidence="2" id="KW-0511">Multifunctional enzyme</keyword>
<accession>A0A841GHW2</accession>
<keyword evidence="1 7" id="KW-0560">Oxidoreductase</keyword>
<dbReference type="Gene3D" id="2.170.150.20">
    <property type="entry name" value="Peptide methionine sulfoxide reductase"/>
    <property type="match status" value="1"/>
</dbReference>
<evidence type="ECO:0000259" key="10">
    <source>
        <dbReference type="PROSITE" id="PS51790"/>
    </source>
</evidence>
<name>A0A841GHW2_9GAMM</name>